<dbReference type="FunCoup" id="L2GPM6">
    <property type="interactions" value="10"/>
</dbReference>
<keyword evidence="11" id="KW-1185">Reference proteome</keyword>
<feature type="region of interest" description="Disordered" evidence="6">
    <location>
        <begin position="1"/>
        <end position="28"/>
    </location>
</feature>
<feature type="domain" description="C2" evidence="8">
    <location>
        <begin position="880"/>
        <end position="998"/>
    </location>
</feature>
<dbReference type="Pfam" id="PF00168">
    <property type="entry name" value="C2"/>
    <property type="match status" value="2"/>
</dbReference>
<dbReference type="VEuPathDB" id="MicrosporidiaDB:VICG_00311"/>
<keyword evidence="5 7" id="KW-0472">Membrane</keyword>
<gene>
    <name evidence="10" type="ORF">VICG_00311</name>
</gene>
<dbReference type="SMART" id="SM00239">
    <property type="entry name" value="C2"/>
    <property type="match status" value="2"/>
</dbReference>
<dbReference type="Pfam" id="PF25669">
    <property type="entry name" value="SMP_MUG190-like"/>
    <property type="match status" value="1"/>
</dbReference>
<dbReference type="Gene3D" id="2.60.40.150">
    <property type="entry name" value="C2 domain"/>
    <property type="match status" value="2"/>
</dbReference>
<dbReference type="GO" id="GO:0008289">
    <property type="term" value="F:lipid binding"/>
    <property type="evidence" value="ECO:0007669"/>
    <property type="project" value="UniProtKB-KW"/>
</dbReference>
<dbReference type="GO" id="GO:0016020">
    <property type="term" value="C:membrane"/>
    <property type="evidence" value="ECO:0007669"/>
    <property type="project" value="UniProtKB-SubCell"/>
</dbReference>
<keyword evidence="2" id="KW-0813">Transport</keyword>
<dbReference type="GO" id="GO:0006869">
    <property type="term" value="P:lipid transport"/>
    <property type="evidence" value="ECO:0007669"/>
    <property type="project" value="UniProtKB-KW"/>
</dbReference>
<feature type="domain" description="SMP-LTD" evidence="9">
    <location>
        <begin position="117"/>
        <end position="317"/>
    </location>
</feature>
<evidence type="ECO:0000259" key="8">
    <source>
        <dbReference type="PROSITE" id="PS50004"/>
    </source>
</evidence>
<reference evidence="11" key="1">
    <citation type="submission" date="2011-05" db="EMBL/GenBank/DDBJ databases">
        <title>The genome sequence of Vittaforma corneae strain ATCC 50505.</title>
        <authorList>
            <consortium name="The Broad Institute Genome Sequencing Platform"/>
            <person name="Cuomo C."/>
            <person name="Didier E."/>
            <person name="Bowers L."/>
            <person name="Young S.K."/>
            <person name="Zeng Q."/>
            <person name="Gargeya S."/>
            <person name="Fitzgerald M."/>
            <person name="Haas B."/>
            <person name="Abouelleil A."/>
            <person name="Alvarado L."/>
            <person name="Arachchi H.M."/>
            <person name="Berlin A."/>
            <person name="Chapman S.B."/>
            <person name="Gearin G."/>
            <person name="Goldberg J."/>
            <person name="Griggs A."/>
            <person name="Gujja S."/>
            <person name="Hansen M."/>
            <person name="Heiman D."/>
            <person name="Howarth C."/>
            <person name="Larimer J."/>
            <person name="Lui A."/>
            <person name="MacDonald P.J.P."/>
            <person name="McCowen C."/>
            <person name="Montmayeur A."/>
            <person name="Murphy C."/>
            <person name="Neiman D."/>
            <person name="Pearson M."/>
            <person name="Priest M."/>
            <person name="Roberts A."/>
            <person name="Saif S."/>
            <person name="Shea T."/>
            <person name="Sisk P."/>
            <person name="Stolte C."/>
            <person name="Sykes S."/>
            <person name="Wortman J."/>
            <person name="Nusbaum C."/>
            <person name="Birren B."/>
        </authorList>
    </citation>
    <scope>NUCLEOTIDE SEQUENCE [LARGE SCALE GENOMIC DNA]</scope>
    <source>
        <strain evidence="11">ATCC 50505</strain>
    </source>
</reference>
<dbReference type="HOGENOM" id="CLU_011052_0_0_1"/>
<evidence type="ECO:0008006" key="12">
    <source>
        <dbReference type="Google" id="ProtNLM"/>
    </source>
</evidence>
<comment type="subcellular location">
    <subcellularLocation>
        <location evidence="1">Membrane</location>
    </subcellularLocation>
</comment>
<dbReference type="InterPro" id="IPR052455">
    <property type="entry name" value="Tricalbin_domain"/>
</dbReference>
<dbReference type="AlphaFoldDB" id="L2GPM6"/>
<dbReference type="PANTHER" id="PTHR46980">
    <property type="entry name" value="TRICALBIN-1-RELATED"/>
    <property type="match status" value="1"/>
</dbReference>
<dbReference type="InterPro" id="IPR031468">
    <property type="entry name" value="SMP_LBD"/>
</dbReference>
<dbReference type="GeneID" id="19881029"/>
<evidence type="ECO:0000313" key="10">
    <source>
        <dbReference type="EMBL" id="ELA42559.1"/>
    </source>
</evidence>
<feature type="transmembrane region" description="Helical" evidence="7">
    <location>
        <begin position="52"/>
        <end position="70"/>
    </location>
</feature>
<evidence type="ECO:0000256" key="1">
    <source>
        <dbReference type="ARBA" id="ARBA00004370"/>
    </source>
</evidence>
<name>L2GPM6_VITCO</name>
<evidence type="ECO:0000256" key="5">
    <source>
        <dbReference type="ARBA" id="ARBA00023136"/>
    </source>
</evidence>
<feature type="region of interest" description="Disordered" evidence="6">
    <location>
        <begin position="589"/>
        <end position="619"/>
    </location>
</feature>
<dbReference type="CDD" id="cd00030">
    <property type="entry name" value="C2"/>
    <property type="match status" value="1"/>
</dbReference>
<dbReference type="PROSITE" id="PS50004">
    <property type="entry name" value="C2"/>
    <property type="match status" value="1"/>
</dbReference>
<dbReference type="InParanoid" id="L2GPM6"/>
<dbReference type="RefSeq" id="XP_007603764.1">
    <property type="nucleotide sequence ID" value="XM_007603702.1"/>
</dbReference>
<organism evidence="10 11">
    <name type="scientific">Vittaforma corneae (strain ATCC 50505)</name>
    <name type="common">Microsporidian parasite</name>
    <name type="synonym">Nosema corneum</name>
    <dbReference type="NCBI Taxonomy" id="993615"/>
    <lineage>
        <taxon>Eukaryota</taxon>
        <taxon>Fungi</taxon>
        <taxon>Fungi incertae sedis</taxon>
        <taxon>Microsporidia</taxon>
        <taxon>Nosematidae</taxon>
        <taxon>Vittaforma</taxon>
    </lineage>
</organism>
<protein>
    <recommendedName>
        <fullName evidence="12">C2 domain-containing protein</fullName>
    </recommendedName>
</protein>
<feature type="compositionally biased region" description="Basic and acidic residues" evidence="6">
    <location>
        <begin position="589"/>
        <end position="599"/>
    </location>
</feature>
<dbReference type="SUPFAM" id="SSF49562">
    <property type="entry name" value="C2 domain (Calcium/lipid-binding domain, CaLB)"/>
    <property type="match status" value="2"/>
</dbReference>
<dbReference type="EMBL" id="JH370131">
    <property type="protein sequence ID" value="ELA42559.1"/>
    <property type="molecule type" value="Genomic_DNA"/>
</dbReference>
<proteinExistence type="predicted"/>
<evidence type="ECO:0000256" key="7">
    <source>
        <dbReference type="SAM" id="Phobius"/>
    </source>
</evidence>
<dbReference type="CDD" id="cd21678">
    <property type="entry name" value="SMP_TCB"/>
    <property type="match status" value="1"/>
</dbReference>
<sequence>MPKQNKGNLNTPMTPNEIPASTAAPTVNTPTKLESRIPQSPLSFAPIRGLPTFLRVPGILLFCIVLGYLIGRWRLSFIFLLPVAHVAYYVFNRKVVEYRRSLETLCRENTIQQHLGEFETVEWMNHILKKLWDVSEQTVSSIIFNEVNNTLSKISKNQPFDLRLSEITLGTRPPVIERISFVQNSENKLVLECASNFIPVQASEEILAYFKKERSHWNTYIEIQVKLANLLTIPILVRDFTFSGIFKIELDLSQKIPFAKKLRFSFLEMPTVDFKLIPLKSVDMLDLPYIGGLLNTVMESQIRSMALEPKSIEIDLEEVVKYSGTVVGVVYIYIHDLEVLDQCTYWICLDNNGRKFGTTAKKSGRNPFFNQGFYDIVLDTTYSIGVTLQSTDQTPRGLKHGRIFLRNLNKHIYSENLYLSNDTSRTFLNVTTQFYPVSEESQDSAIIYLNLISIEDLQCIGDPINRLYSTFCVVTLERKESSSTNRIVLKRCESKRIFTTKDPFYNESFKFFVRGFEDYLIKIRVVNEKDSKSIGTVVVACTDIKNSGAIKYRICGVESGEMNLKFNIKHVNMEDPPFTAEELYVDSKENNECSSEESKNTNMEGKNTANEEDKDGNGEASVINEYGISEDKKPDKMPIIGEYIEHTDVPSPPLSSKKADKNVVDSIESLSFGIHNVDAQNRFFLQFRKALKFSIKDIKASGLFYLVFETGFLNIKMEPFSTELEIQREVVVPIVNERALRARLFRMSLTGDSLISEEQIDIYKLGSPSQVVCVFEKIRIEFDVELDLLANFTNTDNDASLKILQIRIGEFNRHGIFTLDFHTDSSVQNVKLVHRLNTFLLGKENLYCRLKDNGKEVSHVMVPKRDCNEEFDFGNGLKAQMYCKMQTCAFKKIIPSKQGELEVFIIKANKLKGASNGTSDPYVKVFLNKEKIHKTNKRLRSLDPIFNESFRINVQKNVDEMGFHIYSLNSLTVDSLIHFVDISLFNISEGYSRHTLKMKDGDNGEVGDATLQVIFNYKSAIKSTKIVGMV</sequence>
<dbReference type="OrthoDB" id="1029639at2759"/>
<evidence type="ECO:0000313" key="11">
    <source>
        <dbReference type="Proteomes" id="UP000011082"/>
    </source>
</evidence>
<dbReference type="STRING" id="993615.L2GPM6"/>
<dbReference type="InterPro" id="IPR035892">
    <property type="entry name" value="C2_domain_sf"/>
</dbReference>
<keyword evidence="7" id="KW-0812">Transmembrane</keyword>
<keyword evidence="4" id="KW-0446">Lipid-binding</keyword>
<accession>L2GPM6</accession>
<feature type="compositionally biased region" description="Polar residues" evidence="6">
    <location>
        <begin position="1"/>
        <end position="14"/>
    </location>
</feature>
<keyword evidence="7" id="KW-1133">Transmembrane helix</keyword>
<dbReference type="Proteomes" id="UP000011082">
    <property type="component" value="Unassembled WGS sequence"/>
</dbReference>
<dbReference type="PROSITE" id="PS51847">
    <property type="entry name" value="SMP"/>
    <property type="match status" value="1"/>
</dbReference>
<evidence type="ECO:0000259" key="9">
    <source>
        <dbReference type="PROSITE" id="PS51847"/>
    </source>
</evidence>
<evidence type="ECO:0000256" key="4">
    <source>
        <dbReference type="ARBA" id="ARBA00023121"/>
    </source>
</evidence>
<evidence type="ECO:0000256" key="2">
    <source>
        <dbReference type="ARBA" id="ARBA00022448"/>
    </source>
</evidence>
<evidence type="ECO:0000256" key="3">
    <source>
        <dbReference type="ARBA" id="ARBA00023055"/>
    </source>
</evidence>
<keyword evidence="3" id="KW-0445">Lipid transport</keyword>
<dbReference type="OMA" id="RTHRVME"/>
<dbReference type="PANTHER" id="PTHR46980:SF2">
    <property type="entry name" value="TRICALBIN-1-RELATED"/>
    <property type="match status" value="1"/>
</dbReference>
<evidence type="ECO:0000256" key="6">
    <source>
        <dbReference type="SAM" id="MobiDB-lite"/>
    </source>
</evidence>
<dbReference type="InterPro" id="IPR000008">
    <property type="entry name" value="C2_dom"/>
</dbReference>